<gene>
    <name evidence="3" type="ORF">Aple_054480</name>
</gene>
<evidence type="ECO:0000259" key="2">
    <source>
        <dbReference type="Pfam" id="PF13304"/>
    </source>
</evidence>
<reference evidence="3 4" key="1">
    <citation type="submission" date="2019-10" db="EMBL/GenBank/DDBJ databases">
        <title>Whole genome shotgun sequence of Acrocarpospora pleiomorpha NBRC 16267.</title>
        <authorList>
            <person name="Ichikawa N."/>
            <person name="Kimura A."/>
            <person name="Kitahashi Y."/>
            <person name="Komaki H."/>
            <person name="Oguchi A."/>
        </authorList>
    </citation>
    <scope>NUCLEOTIDE SEQUENCE [LARGE SCALE GENOMIC DNA]</scope>
    <source>
        <strain evidence="3 4">NBRC 16267</strain>
    </source>
</reference>
<dbReference type="GO" id="GO:0016887">
    <property type="term" value="F:ATP hydrolysis activity"/>
    <property type="evidence" value="ECO:0007669"/>
    <property type="project" value="InterPro"/>
</dbReference>
<evidence type="ECO:0000313" key="3">
    <source>
        <dbReference type="EMBL" id="GES22550.1"/>
    </source>
</evidence>
<dbReference type="GO" id="GO:0005524">
    <property type="term" value="F:ATP binding"/>
    <property type="evidence" value="ECO:0007669"/>
    <property type="project" value="InterPro"/>
</dbReference>
<organism evidence="3 4">
    <name type="scientific">Acrocarpospora pleiomorpha</name>
    <dbReference type="NCBI Taxonomy" id="90975"/>
    <lineage>
        <taxon>Bacteria</taxon>
        <taxon>Bacillati</taxon>
        <taxon>Actinomycetota</taxon>
        <taxon>Actinomycetes</taxon>
        <taxon>Streptosporangiales</taxon>
        <taxon>Streptosporangiaceae</taxon>
        <taxon>Acrocarpospora</taxon>
    </lineage>
</organism>
<feature type="region of interest" description="Disordered" evidence="1">
    <location>
        <begin position="55"/>
        <end position="75"/>
    </location>
</feature>
<feature type="compositionally biased region" description="Basic and acidic residues" evidence="1">
    <location>
        <begin position="66"/>
        <end position="75"/>
    </location>
</feature>
<dbReference type="InterPro" id="IPR027417">
    <property type="entry name" value="P-loop_NTPase"/>
</dbReference>
<dbReference type="InterPro" id="IPR051396">
    <property type="entry name" value="Bact_Antivir_Def_Nuclease"/>
</dbReference>
<comment type="caution">
    <text evidence="3">The sequence shown here is derived from an EMBL/GenBank/DDBJ whole genome shotgun (WGS) entry which is preliminary data.</text>
</comment>
<feature type="domain" description="ATPase AAA-type core" evidence="2">
    <location>
        <begin position="156"/>
        <end position="307"/>
    </location>
</feature>
<dbReference type="PANTHER" id="PTHR43581">
    <property type="entry name" value="ATP/GTP PHOSPHATASE"/>
    <property type="match status" value="1"/>
</dbReference>
<dbReference type="PANTHER" id="PTHR43581:SF2">
    <property type="entry name" value="EXCINUCLEASE ATPASE SUBUNIT"/>
    <property type="match status" value="1"/>
</dbReference>
<dbReference type="EMBL" id="BLAF01000031">
    <property type="protein sequence ID" value="GES22550.1"/>
    <property type="molecule type" value="Genomic_DNA"/>
</dbReference>
<dbReference type="Gene3D" id="3.40.50.300">
    <property type="entry name" value="P-loop containing nucleotide triphosphate hydrolases"/>
    <property type="match status" value="1"/>
</dbReference>
<accession>A0A5M3XNP1</accession>
<dbReference type="SUPFAM" id="SSF52540">
    <property type="entry name" value="P-loop containing nucleoside triphosphate hydrolases"/>
    <property type="match status" value="1"/>
</dbReference>
<dbReference type="Pfam" id="PF13304">
    <property type="entry name" value="AAA_21"/>
    <property type="match status" value="1"/>
</dbReference>
<protein>
    <recommendedName>
        <fullName evidence="2">ATPase AAA-type core domain-containing protein</fullName>
    </recommendedName>
</protein>
<evidence type="ECO:0000256" key="1">
    <source>
        <dbReference type="SAM" id="MobiDB-lite"/>
    </source>
</evidence>
<dbReference type="AlphaFoldDB" id="A0A5M3XNP1"/>
<keyword evidence="4" id="KW-1185">Reference proteome</keyword>
<name>A0A5M3XNP1_9ACTN</name>
<dbReference type="Proteomes" id="UP000377595">
    <property type="component" value="Unassembled WGS sequence"/>
</dbReference>
<dbReference type="InterPro" id="IPR003959">
    <property type="entry name" value="ATPase_AAA_core"/>
</dbReference>
<proteinExistence type="predicted"/>
<sequence length="324" mass="36872">MRRILGSNYRIYASSKQDFIDNANQIDEDAFTPYLQALKTRPFFLADDRRIHVDAEQPSGRSRHSGFTEDDKSEEKISSVAEELQTVIQRANEWLRQQLLSGTQRGSYGADTIYRQVLSHLAVSDAESTRTVDDLLSDLQQLGDRSARFSELGLAPRVSTDDFARLLDQIKENSRREAALSILAPYIEGQKARFDSLQPVEELIRTFIENVNRYLRDKRIHFTPAKGLRIRSQHGDLLTPAQLSSGERQLVLLLTNCLVARESASLFLIDEPELSLNVKWQRELIKSLLECVRGANVQFILATHSIEMVTRNRSYLAQLVGEHG</sequence>
<evidence type="ECO:0000313" key="4">
    <source>
        <dbReference type="Proteomes" id="UP000377595"/>
    </source>
</evidence>